<keyword evidence="6 11" id="KW-0548">Nucleotidyltransferase</keyword>
<organism evidence="13 14">
    <name type="scientific">candidate division WWE3 bacterium CG08_land_8_20_14_0_20_41_10</name>
    <dbReference type="NCBI Taxonomy" id="1975085"/>
    <lineage>
        <taxon>Bacteria</taxon>
        <taxon>Katanobacteria</taxon>
    </lineage>
</organism>
<evidence type="ECO:0000256" key="4">
    <source>
        <dbReference type="ARBA" id="ARBA00022478"/>
    </source>
</evidence>
<dbReference type="InterPro" id="IPR036643">
    <property type="entry name" value="RNApol_insert_sf"/>
</dbReference>
<comment type="domain">
    <text evidence="11">The N-terminal domain is essential for RNAP assembly and basal transcription, whereas the C-terminal domain is involved in interaction with transcriptional regulators and with upstream promoter elements.</text>
</comment>
<dbReference type="SMART" id="SM00662">
    <property type="entry name" value="RPOLD"/>
    <property type="match status" value="1"/>
</dbReference>
<evidence type="ECO:0000256" key="6">
    <source>
        <dbReference type="ARBA" id="ARBA00022695"/>
    </source>
</evidence>
<dbReference type="CDD" id="cd06928">
    <property type="entry name" value="RNAP_alpha_NTD"/>
    <property type="match status" value="1"/>
</dbReference>
<evidence type="ECO:0000256" key="1">
    <source>
        <dbReference type="ARBA" id="ARBA00007123"/>
    </source>
</evidence>
<comment type="function">
    <text evidence="11">DNA-dependent RNA polymerase catalyzes the transcription of DNA into RNA using the four ribonucleoside triphosphates as substrates.</text>
</comment>
<dbReference type="GO" id="GO:0003677">
    <property type="term" value="F:DNA binding"/>
    <property type="evidence" value="ECO:0007669"/>
    <property type="project" value="UniProtKB-UniRule"/>
</dbReference>
<evidence type="ECO:0000256" key="3">
    <source>
        <dbReference type="ARBA" id="ARBA00015972"/>
    </source>
</evidence>
<comment type="similarity">
    <text evidence="1 11">Belongs to the RNA polymerase alpha chain family.</text>
</comment>
<comment type="subunit">
    <text evidence="11">Homodimer. The RNAP catalytic core consists of 2 alpha, 1 beta, 1 beta' and 1 omega subunit. When a sigma factor is associated with the core the holoenzyme is formed, which can initiate transcription.</text>
</comment>
<dbReference type="SUPFAM" id="SSF56553">
    <property type="entry name" value="Insert subdomain of RNA polymerase alpha subunit"/>
    <property type="match status" value="1"/>
</dbReference>
<evidence type="ECO:0000313" key="14">
    <source>
        <dbReference type="Proteomes" id="UP000231252"/>
    </source>
</evidence>
<dbReference type="InterPro" id="IPR011263">
    <property type="entry name" value="DNA-dir_RNA_pol_RpoA/D/Rpb3"/>
</dbReference>
<evidence type="ECO:0000256" key="7">
    <source>
        <dbReference type="ARBA" id="ARBA00023163"/>
    </source>
</evidence>
<dbReference type="EMBL" id="PEYU01000048">
    <property type="protein sequence ID" value="PIS22393.1"/>
    <property type="molecule type" value="Genomic_DNA"/>
</dbReference>
<dbReference type="EC" id="2.7.7.6" evidence="2 11"/>
<dbReference type="Pfam" id="PF03118">
    <property type="entry name" value="RNA_pol_A_CTD"/>
    <property type="match status" value="1"/>
</dbReference>
<sequence>MNFIPDKEEFMLSAQDLKISKVAENGNTGVFAFEPLFGGFGNTLGSTLRRVLYTSLEGGALTQIKIGGVVHQFSTISGVKEDVVEIALNLKQIRIKMFAKNPVIGTISKKGPGVVTAEDIEFPSEAKVINKDLVICTLADKNSKFEAELVVEQGVGYSPVEERETSKIGVILLDAIFSPVVSVNYTVEPARLGKKIDLDKLTLTVTTDGTLTPWEAVSTSATTLASFFTQISIGGQKDVSEDGSSLEGDGKKSILVEDLSLSNRAINALKKQGIKDLSDLAQMTDVAISDIKNLGEKSVEEVMALLKEEGLR</sequence>
<dbReference type="Gene3D" id="2.170.120.12">
    <property type="entry name" value="DNA-directed RNA polymerase, insert domain"/>
    <property type="match status" value="1"/>
</dbReference>
<comment type="catalytic activity">
    <reaction evidence="10 11">
        <text>RNA(n) + a ribonucleoside 5'-triphosphate = RNA(n+1) + diphosphate</text>
        <dbReference type="Rhea" id="RHEA:21248"/>
        <dbReference type="Rhea" id="RHEA-COMP:14527"/>
        <dbReference type="Rhea" id="RHEA-COMP:17342"/>
        <dbReference type="ChEBI" id="CHEBI:33019"/>
        <dbReference type="ChEBI" id="CHEBI:61557"/>
        <dbReference type="ChEBI" id="CHEBI:140395"/>
        <dbReference type="EC" id="2.7.7.6"/>
    </reaction>
</comment>
<dbReference type="GO" id="GO:0005737">
    <property type="term" value="C:cytoplasm"/>
    <property type="evidence" value="ECO:0007669"/>
    <property type="project" value="UniProtKB-ARBA"/>
</dbReference>
<dbReference type="InterPro" id="IPR011773">
    <property type="entry name" value="DNA-dir_RpoA"/>
</dbReference>
<dbReference type="Pfam" id="PF01193">
    <property type="entry name" value="RNA_pol_L"/>
    <property type="match status" value="1"/>
</dbReference>
<dbReference type="AlphaFoldDB" id="A0A2H0XBT8"/>
<feature type="domain" description="DNA-directed RNA polymerase RpoA/D/Rpb3-type" evidence="12">
    <location>
        <begin position="28"/>
        <end position="231"/>
    </location>
</feature>
<dbReference type="Gene3D" id="1.10.150.20">
    <property type="entry name" value="5' to 3' exonuclease, C-terminal subdomain"/>
    <property type="match status" value="1"/>
</dbReference>
<dbReference type="SUPFAM" id="SSF47789">
    <property type="entry name" value="C-terminal domain of RNA polymerase alpha subunit"/>
    <property type="match status" value="1"/>
</dbReference>
<keyword evidence="4 11" id="KW-0240">DNA-directed RNA polymerase</keyword>
<dbReference type="InterPro" id="IPR036603">
    <property type="entry name" value="RBP11-like"/>
</dbReference>
<dbReference type="InterPro" id="IPR011262">
    <property type="entry name" value="DNA-dir_RNA_pol_insert"/>
</dbReference>
<feature type="region of interest" description="Alpha C-terminal domain (alpha-CTD)" evidence="11">
    <location>
        <begin position="252"/>
        <end position="312"/>
    </location>
</feature>
<evidence type="ECO:0000256" key="8">
    <source>
        <dbReference type="ARBA" id="ARBA00032524"/>
    </source>
</evidence>
<keyword evidence="5 11" id="KW-0808">Transferase</keyword>
<proteinExistence type="inferred from homology"/>
<dbReference type="HAMAP" id="MF_00059">
    <property type="entry name" value="RNApol_bact_RpoA"/>
    <property type="match status" value="1"/>
</dbReference>
<dbReference type="Pfam" id="PF01000">
    <property type="entry name" value="RNA_pol_A_bac"/>
    <property type="match status" value="1"/>
</dbReference>
<dbReference type="Gene3D" id="3.30.1360.10">
    <property type="entry name" value="RNA polymerase, RBP11-like subunit"/>
    <property type="match status" value="1"/>
</dbReference>
<evidence type="ECO:0000259" key="12">
    <source>
        <dbReference type="SMART" id="SM00662"/>
    </source>
</evidence>
<keyword evidence="7 11" id="KW-0804">Transcription</keyword>
<dbReference type="GO" id="GO:0000428">
    <property type="term" value="C:DNA-directed RNA polymerase complex"/>
    <property type="evidence" value="ECO:0007669"/>
    <property type="project" value="UniProtKB-KW"/>
</dbReference>
<accession>A0A2H0XBT8</accession>
<evidence type="ECO:0000256" key="5">
    <source>
        <dbReference type="ARBA" id="ARBA00022679"/>
    </source>
</evidence>
<evidence type="ECO:0000256" key="11">
    <source>
        <dbReference type="HAMAP-Rule" id="MF_00059"/>
    </source>
</evidence>
<comment type="caution">
    <text evidence="13">The sequence shown here is derived from an EMBL/GenBank/DDBJ whole genome shotgun (WGS) entry which is preliminary data.</text>
</comment>
<name>A0A2H0XBT8_UNCKA</name>
<protein>
    <recommendedName>
        <fullName evidence="3 11">DNA-directed RNA polymerase subunit alpha</fullName>
        <shortName evidence="11">RNAP subunit alpha</shortName>
        <ecNumber evidence="2 11">2.7.7.6</ecNumber>
    </recommendedName>
    <alternativeName>
        <fullName evidence="9 11">RNA polymerase subunit alpha</fullName>
    </alternativeName>
    <alternativeName>
        <fullName evidence="8 11">Transcriptase subunit alpha</fullName>
    </alternativeName>
</protein>
<evidence type="ECO:0000256" key="10">
    <source>
        <dbReference type="ARBA" id="ARBA00048552"/>
    </source>
</evidence>
<dbReference type="InterPro" id="IPR011260">
    <property type="entry name" value="RNAP_asu_C"/>
</dbReference>
<dbReference type="NCBIfam" id="NF003519">
    <property type="entry name" value="PRK05182.2-5"/>
    <property type="match status" value="1"/>
</dbReference>
<feature type="region of interest" description="Alpha N-terminal domain (alpha-NTD)" evidence="11">
    <location>
        <begin position="1"/>
        <end position="240"/>
    </location>
</feature>
<evidence type="ECO:0000256" key="2">
    <source>
        <dbReference type="ARBA" id="ARBA00012418"/>
    </source>
</evidence>
<reference evidence="14" key="1">
    <citation type="submission" date="2017-09" db="EMBL/GenBank/DDBJ databases">
        <title>Depth-based differentiation of microbial function through sediment-hosted aquifers and enrichment of novel symbionts in the deep terrestrial subsurface.</title>
        <authorList>
            <person name="Probst A.J."/>
            <person name="Ladd B."/>
            <person name="Jarett J.K."/>
            <person name="Geller-Mcgrath D.E."/>
            <person name="Sieber C.M.K."/>
            <person name="Emerson J.B."/>
            <person name="Anantharaman K."/>
            <person name="Thomas B.C."/>
            <person name="Malmstrom R."/>
            <person name="Stieglmeier M."/>
            <person name="Klingl A."/>
            <person name="Woyke T."/>
            <person name="Ryan C.M."/>
            <person name="Banfield J.F."/>
        </authorList>
    </citation>
    <scope>NUCLEOTIDE SEQUENCE [LARGE SCALE GENOMIC DNA]</scope>
</reference>
<evidence type="ECO:0000256" key="9">
    <source>
        <dbReference type="ARBA" id="ARBA00033070"/>
    </source>
</evidence>
<dbReference type="NCBIfam" id="TIGR02027">
    <property type="entry name" value="rpoA"/>
    <property type="match status" value="1"/>
</dbReference>
<dbReference type="FunFam" id="2.170.120.12:FF:000001">
    <property type="entry name" value="DNA-directed RNA polymerase subunit alpha"/>
    <property type="match status" value="1"/>
</dbReference>
<dbReference type="GO" id="GO:0006351">
    <property type="term" value="P:DNA-templated transcription"/>
    <property type="evidence" value="ECO:0007669"/>
    <property type="project" value="UniProtKB-UniRule"/>
</dbReference>
<dbReference type="GO" id="GO:0046983">
    <property type="term" value="F:protein dimerization activity"/>
    <property type="evidence" value="ECO:0007669"/>
    <property type="project" value="InterPro"/>
</dbReference>
<dbReference type="Proteomes" id="UP000231252">
    <property type="component" value="Unassembled WGS sequence"/>
</dbReference>
<gene>
    <name evidence="11" type="primary">rpoA</name>
    <name evidence="13" type="ORF">COT50_02215</name>
</gene>
<dbReference type="GO" id="GO:0003899">
    <property type="term" value="F:DNA-directed RNA polymerase activity"/>
    <property type="evidence" value="ECO:0007669"/>
    <property type="project" value="UniProtKB-UniRule"/>
</dbReference>
<dbReference type="SUPFAM" id="SSF55257">
    <property type="entry name" value="RBP11-like subunits of RNA polymerase"/>
    <property type="match status" value="1"/>
</dbReference>
<evidence type="ECO:0000313" key="13">
    <source>
        <dbReference type="EMBL" id="PIS22393.1"/>
    </source>
</evidence>